<dbReference type="RefSeq" id="WP_009138967.1">
    <property type="nucleotide sequence ID" value="NZ_JH815198.1"/>
</dbReference>
<dbReference type="AlphaFoldDB" id="K0Z9J8"/>
<name>K0Z9J8_9ACTN</name>
<feature type="transmembrane region" description="Helical" evidence="1">
    <location>
        <begin position="118"/>
        <end position="143"/>
    </location>
</feature>
<comment type="caution">
    <text evidence="2">The sequence shown here is derived from an EMBL/GenBank/DDBJ whole genome shotgun (WGS) entry which is preliminary data.</text>
</comment>
<sequence>MKAKSQPRRKASHKSLRGFREAFAAEAMKGARTAARKTALFSPLFTCLLGLMSSGLVAGGHGPGGAGFNTYGWCWWYTLLLPVAIALVTAGVANIDVRQKFHGIMSAPMRLEGVWHAKVAYAFILVVVANLVVGLSSSVIWLLGGNAADPLASAGMIALLSASSLWMIPAGLFLTMRFGMLCGIAMPLLMQLAAGIACYANDIWWLLPPAAAMRLCSPLAGVAPSGVPLMPGEAFGVVDGAWTAALFVAVAFGFALVFTGATWFAKREVN</sequence>
<dbReference type="Proteomes" id="UP000006069">
    <property type="component" value="Unassembled WGS sequence"/>
</dbReference>
<dbReference type="HOGENOM" id="CLU_077103_1_0_11"/>
<organism evidence="2 3">
    <name type="scientific">Slackia piriformis YIT 12062</name>
    <dbReference type="NCBI Taxonomy" id="742818"/>
    <lineage>
        <taxon>Bacteria</taxon>
        <taxon>Bacillati</taxon>
        <taxon>Actinomycetota</taxon>
        <taxon>Coriobacteriia</taxon>
        <taxon>Eggerthellales</taxon>
        <taxon>Eggerthellaceae</taxon>
        <taxon>Slackia</taxon>
    </lineage>
</organism>
<evidence type="ECO:0000256" key="1">
    <source>
        <dbReference type="SAM" id="Phobius"/>
    </source>
</evidence>
<protein>
    <submittedName>
        <fullName evidence="2">MutE/EpiE family lantibiotic protection ABC transporter permease subunit</fullName>
    </submittedName>
</protein>
<accession>K0Z9J8</accession>
<dbReference type="eggNOG" id="COG4200">
    <property type="taxonomic scope" value="Bacteria"/>
</dbReference>
<dbReference type="PATRIC" id="fig|742818.3.peg.792"/>
<dbReference type="EMBL" id="ADMD01000006">
    <property type="protein sequence ID" value="EJZ84035.1"/>
    <property type="molecule type" value="Genomic_DNA"/>
</dbReference>
<proteinExistence type="predicted"/>
<keyword evidence="1" id="KW-1133">Transmembrane helix</keyword>
<feature type="transmembrane region" description="Helical" evidence="1">
    <location>
        <begin position="188"/>
        <end position="207"/>
    </location>
</feature>
<feature type="transmembrane region" description="Helical" evidence="1">
    <location>
        <begin position="240"/>
        <end position="265"/>
    </location>
</feature>
<reference evidence="2 3" key="1">
    <citation type="submission" date="2012-08" db="EMBL/GenBank/DDBJ databases">
        <title>The Genome Sequence of Slackia piriformis YIT 12062.</title>
        <authorList>
            <consortium name="The Broad Institute Genome Sequencing Platform"/>
            <person name="Earl A."/>
            <person name="Ward D."/>
            <person name="Feldgarden M."/>
            <person name="Gevers D."/>
            <person name="Morotomi M."/>
            <person name="Walker B."/>
            <person name="Young S.K."/>
            <person name="Zeng Q."/>
            <person name="Gargeya S."/>
            <person name="Fitzgerald M."/>
            <person name="Haas B."/>
            <person name="Abouelleil A."/>
            <person name="Alvarado L."/>
            <person name="Arachchi H.M."/>
            <person name="Berlin A.M."/>
            <person name="Chapman S.B."/>
            <person name="Goldberg J."/>
            <person name="Griggs A."/>
            <person name="Gujja S."/>
            <person name="Hansen M."/>
            <person name="Howarth C."/>
            <person name="Imamovic A."/>
            <person name="Larimer J."/>
            <person name="McCowen C."/>
            <person name="Montmayeur A."/>
            <person name="Murphy C."/>
            <person name="Neiman D."/>
            <person name="Pearson M."/>
            <person name="Priest M."/>
            <person name="Roberts A."/>
            <person name="Saif S."/>
            <person name="Shea T."/>
            <person name="Sisk P."/>
            <person name="Sykes S."/>
            <person name="Wortman J."/>
            <person name="Nusbaum C."/>
            <person name="Birren B."/>
        </authorList>
    </citation>
    <scope>NUCLEOTIDE SEQUENCE [LARGE SCALE GENOMIC DNA]</scope>
    <source>
        <strain evidence="2 3">YIT 12062</strain>
    </source>
</reference>
<keyword evidence="1" id="KW-0812">Transmembrane</keyword>
<dbReference type="CDD" id="cd21807">
    <property type="entry name" value="ABC-2_lan_permease_MutE_EpiE-like"/>
    <property type="match status" value="1"/>
</dbReference>
<keyword evidence="1" id="KW-0472">Membrane</keyword>
<feature type="transmembrane region" description="Helical" evidence="1">
    <location>
        <begin position="75"/>
        <end position="97"/>
    </location>
</feature>
<evidence type="ECO:0000313" key="2">
    <source>
        <dbReference type="EMBL" id="EJZ84035.1"/>
    </source>
</evidence>
<gene>
    <name evidence="2" type="ORF">HMPREF9451_00744</name>
</gene>
<keyword evidence="3" id="KW-1185">Reference proteome</keyword>
<evidence type="ECO:0000313" key="3">
    <source>
        <dbReference type="Proteomes" id="UP000006069"/>
    </source>
</evidence>
<dbReference type="InterPro" id="IPR021205">
    <property type="entry name" value="Lanti_perm_SpaE/MutE/EpiE-like"/>
</dbReference>
<feature type="transmembrane region" description="Helical" evidence="1">
    <location>
        <begin position="155"/>
        <end position="176"/>
    </location>
</feature>
<dbReference type="InParanoid" id="K0Z9J8"/>